<dbReference type="EMBL" id="JAROKS010000007">
    <property type="protein sequence ID" value="KAK1802033.1"/>
    <property type="molecule type" value="Genomic_DNA"/>
</dbReference>
<gene>
    <name evidence="2" type="ORF">P4O66_004366</name>
</gene>
<accession>A0AAD8ZMC7</accession>
<keyword evidence="3" id="KW-1185">Reference proteome</keyword>
<proteinExistence type="predicted"/>
<dbReference type="Proteomes" id="UP001239994">
    <property type="component" value="Unassembled WGS sequence"/>
</dbReference>
<name>A0AAD8ZMC7_9TELE</name>
<feature type="region of interest" description="Disordered" evidence="1">
    <location>
        <begin position="61"/>
        <end position="89"/>
    </location>
</feature>
<feature type="compositionally biased region" description="Basic and acidic residues" evidence="1">
    <location>
        <begin position="61"/>
        <end position="78"/>
    </location>
</feature>
<protein>
    <submittedName>
        <fullName evidence="2">Uncharacterized protein</fullName>
    </submittedName>
</protein>
<dbReference type="AlphaFoldDB" id="A0AAD8ZMC7"/>
<evidence type="ECO:0000313" key="2">
    <source>
        <dbReference type="EMBL" id="KAK1802033.1"/>
    </source>
</evidence>
<evidence type="ECO:0000313" key="3">
    <source>
        <dbReference type="Proteomes" id="UP001239994"/>
    </source>
</evidence>
<sequence>MLGKGAQCARALSLFLTLARFPRGLFLELRPLVSLRISIGHLGSGVRDGLREKGCGDIRYSEKSEKSEEDSKKSEKSARCGQSSRDGSRPHRRHLLCLKLNPSKTELLFIPDTPNPYHDLTVSFENSLVSPSEAAYSSFVTYKGFDPFFHRKLPRMQQYDWSSIFRSSHVTPLLCSLHWLPVAAHIRFKTLMLAYKAKNGPAPSYMRSKPDAYLEYFKPQVRLGLKYLASVSSAVVSVHLDTETRNQTSDQKDVERLGFTVLVFIFLQSMRTVVRAVRWSRRGLWLAWRGPEFFRFLGLTRRTGRVRPKPQKGSSSGALLEQPVKGGPLGEVACLEMGRRRNASRGAYWNALREARTLPFFLLLRGLPGWWFLTCLVKIVSVWRLISQGHVIHLAHKASEESQAAAQSQKAYVSERDSAGVVVVGGLNSHLSSNTKTKGWEETGEKQAKKDKRTVLVWKGPTVRGVCFGHWFSLKVEERLVLEEVKSEISEIDCGHLQVPQDCGHPFVPQDYGNPLVPQDCGHSLVPQDCDNPLVPQDCGHSLVPQDCGHSLVPQDCGHSLVPQDCGHSLLPQDCGHSLVPQDCGHSLLPQDCGHPFVPQDYGNPLVPQDCGHSLVPQDCDNPLVPQDCGHSLVPQDCGHSLDSGHPLVLQDCGHPLVPQDCGHSQDSGVTLWSLRTVVTHKTLWTPNCGHPLVPQDSGHPLVPQDCGHPLVPEDCGHPLNPQECGHPLGSQDYGHPLVFSFSSAATDKPDGAAY</sequence>
<reference evidence="2" key="1">
    <citation type="submission" date="2023-03" db="EMBL/GenBank/DDBJ databases">
        <title>Electrophorus voltai genome.</title>
        <authorList>
            <person name="Bian C."/>
        </authorList>
    </citation>
    <scope>NUCLEOTIDE SEQUENCE</scope>
    <source>
        <strain evidence="2">CB-2022</strain>
        <tissue evidence="2">Muscle</tissue>
    </source>
</reference>
<comment type="caution">
    <text evidence="2">The sequence shown here is derived from an EMBL/GenBank/DDBJ whole genome shotgun (WGS) entry which is preliminary data.</text>
</comment>
<evidence type="ECO:0000256" key="1">
    <source>
        <dbReference type="SAM" id="MobiDB-lite"/>
    </source>
</evidence>
<organism evidence="2 3">
    <name type="scientific">Electrophorus voltai</name>
    <dbReference type="NCBI Taxonomy" id="2609070"/>
    <lineage>
        <taxon>Eukaryota</taxon>
        <taxon>Metazoa</taxon>
        <taxon>Chordata</taxon>
        <taxon>Craniata</taxon>
        <taxon>Vertebrata</taxon>
        <taxon>Euteleostomi</taxon>
        <taxon>Actinopterygii</taxon>
        <taxon>Neopterygii</taxon>
        <taxon>Teleostei</taxon>
        <taxon>Ostariophysi</taxon>
        <taxon>Gymnotiformes</taxon>
        <taxon>Gymnotoidei</taxon>
        <taxon>Gymnotidae</taxon>
        <taxon>Electrophorus</taxon>
    </lineage>
</organism>